<protein>
    <submittedName>
        <fullName evidence="10">MFS transporter</fullName>
    </submittedName>
</protein>
<feature type="transmembrane region" description="Helical" evidence="8">
    <location>
        <begin position="12"/>
        <end position="30"/>
    </location>
</feature>
<dbReference type="PANTHER" id="PTHR23522">
    <property type="entry name" value="BLL5896 PROTEIN"/>
    <property type="match status" value="1"/>
</dbReference>
<dbReference type="GO" id="GO:0030395">
    <property type="term" value="F:lactose binding"/>
    <property type="evidence" value="ECO:0007669"/>
    <property type="project" value="TreeGrafter"/>
</dbReference>
<feature type="transmembrane region" description="Helical" evidence="8">
    <location>
        <begin position="166"/>
        <end position="184"/>
    </location>
</feature>
<feature type="transmembrane region" description="Helical" evidence="8">
    <location>
        <begin position="50"/>
        <end position="69"/>
    </location>
</feature>
<dbReference type="AlphaFoldDB" id="A0A931AX23"/>
<comment type="caution">
    <text evidence="10">The sequence shown here is derived from an EMBL/GenBank/DDBJ whole genome shotgun (WGS) entry which is preliminary data.</text>
</comment>
<keyword evidence="3" id="KW-1003">Cell membrane</keyword>
<evidence type="ECO:0000313" key="11">
    <source>
        <dbReference type="Proteomes" id="UP000621436"/>
    </source>
</evidence>
<feature type="transmembrane region" description="Helical" evidence="8">
    <location>
        <begin position="210"/>
        <end position="231"/>
    </location>
</feature>
<dbReference type="EMBL" id="JADPIE010000002">
    <property type="protein sequence ID" value="MBF8436388.1"/>
    <property type="molecule type" value="Genomic_DNA"/>
</dbReference>
<feature type="transmembrane region" description="Helical" evidence="8">
    <location>
        <begin position="362"/>
        <end position="383"/>
    </location>
</feature>
<evidence type="ECO:0000256" key="7">
    <source>
        <dbReference type="ARBA" id="ARBA00023136"/>
    </source>
</evidence>
<feature type="domain" description="Major facilitator superfamily (MFS) profile" evidence="9">
    <location>
        <begin position="14"/>
        <end position="386"/>
    </location>
</feature>
<dbReference type="GO" id="GO:0005886">
    <property type="term" value="C:plasma membrane"/>
    <property type="evidence" value="ECO:0007669"/>
    <property type="project" value="UniProtKB-SubCell"/>
</dbReference>
<feature type="transmembrane region" description="Helical" evidence="8">
    <location>
        <begin position="103"/>
        <end position="129"/>
    </location>
</feature>
<keyword evidence="7 8" id="KW-0472">Membrane</keyword>
<feature type="transmembrane region" description="Helical" evidence="8">
    <location>
        <begin position="272"/>
        <end position="290"/>
    </location>
</feature>
<keyword evidence="4" id="KW-0997">Cell inner membrane</keyword>
<dbReference type="SUPFAM" id="SSF103473">
    <property type="entry name" value="MFS general substrate transporter"/>
    <property type="match status" value="1"/>
</dbReference>
<keyword evidence="5 8" id="KW-0812">Transmembrane</keyword>
<organism evidence="10 11">
    <name type="scientific">Halonatronomonas betaini</name>
    <dbReference type="NCBI Taxonomy" id="2778430"/>
    <lineage>
        <taxon>Bacteria</taxon>
        <taxon>Bacillati</taxon>
        <taxon>Bacillota</taxon>
        <taxon>Clostridia</taxon>
        <taxon>Halanaerobiales</taxon>
        <taxon>Halarsenatibacteraceae</taxon>
        <taxon>Halonatronomonas</taxon>
    </lineage>
</organism>
<comment type="subcellular location">
    <subcellularLocation>
        <location evidence="1">Cell inner membrane</location>
        <topology evidence="1">Multi-pass membrane protein</topology>
    </subcellularLocation>
</comment>
<sequence>MYWSLITQLNKKGLIIILFKSFFFIYYLYIAVISYGNIYLDGIGISASQIGYMVSTARAISILILPIWGLAADYFGATKQILKLVVFGTILSLLAFPQSEVYWIIFIIYILFIIFEAPIVSLSDALVLNHLKDDSDQYGRFRSWGSIGYMVAVIPVGFMIEKTSARNIFFLGALVMLIALINIFKLPEGGRSVKIAKITDFKLILKNQKLFKFLLFTFFLQVPLIANFTYYPIFFKSLGGGETLLGIALLLGAGSELIVFQKSTFFFKKFDLKFILLISAISFSIRWGLIGFFPSISILVLTQLFHSLTFALFHVTAVRHISSLVGIDFQATGQNLYASTIALSTVAGSLLGGVVYDHLGGDSLYLIGSFISISAGIIYFYYLNKKEAPAKARA</sequence>
<feature type="transmembrane region" description="Helical" evidence="8">
    <location>
        <begin position="336"/>
        <end position="356"/>
    </location>
</feature>
<proteinExistence type="predicted"/>
<evidence type="ECO:0000256" key="3">
    <source>
        <dbReference type="ARBA" id="ARBA00022475"/>
    </source>
</evidence>
<feature type="transmembrane region" description="Helical" evidence="8">
    <location>
        <begin position="141"/>
        <end position="160"/>
    </location>
</feature>
<accession>A0A931AX23</accession>
<dbReference type="Proteomes" id="UP000621436">
    <property type="component" value="Unassembled WGS sequence"/>
</dbReference>
<dbReference type="PANTHER" id="PTHR23522:SF10">
    <property type="entry name" value="3-PHENYLPROPIONIC ACID TRANSPORTER-RELATED"/>
    <property type="match status" value="1"/>
</dbReference>
<evidence type="ECO:0000256" key="8">
    <source>
        <dbReference type="SAM" id="Phobius"/>
    </source>
</evidence>
<evidence type="ECO:0000256" key="2">
    <source>
        <dbReference type="ARBA" id="ARBA00022448"/>
    </source>
</evidence>
<feature type="transmembrane region" description="Helical" evidence="8">
    <location>
        <begin position="243"/>
        <end position="260"/>
    </location>
</feature>
<dbReference type="InterPro" id="IPR026032">
    <property type="entry name" value="HcaT-like"/>
</dbReference>
<evidence type="ECO:0000313" key="10">
    <source>
        <dbReference type="EMBL" id="MBF8436388.1"/>
    </source>
</evidence>
<dbReference type="Gene3D" id="1.20.1250.20">
    <property type="entry name" value="MFS general substrate transporter like domains"/>
    <property type="match status" value="2"/>
</dbReference>
<evidence type="ECO:0000256" key="4">
    <source>
        <dbReference type="ARBA" id="ARBA00022519"/>
    </source>
</evidence>
<dbReference type="PROSITE" id="PS50850">
    <property type="entry name" value="MFS"/>
    <property type="match status" value="1"/>
</dbReference>
<evidence type="ECO:0000259" key="9">
    <source>
        <dbReference type="PROSITE" id="PS50850"/>
    </source>
</evidence>
<evidence type="ECO:0000256" key="6">
    <source>
        <dbReference type="ARBA" id="ARBA00022989"/>
    </source>
</evidence>
<keyword evidence="6 8" id="KW-1133">Transmembrane helix</keyword>
<dbReference type="GO" id="GO:0015528">
    <property type="term" value="F:lactose:proton symporter activity"/>
    <property type="evidence" value="ECO:0007669"/>
    <property type="project" value="TreeGrafter"/>
</dbReference>
<dbReference type="InterPro" id="IPR036259">
    <property type="entry name" value="MFS_trans_sf"/>
</dbReference>
<evidence type="ECO:0000256" key="1">
    <source>
        <dbReference type="ARBA" id="ARBA00004429"/>
    </source>
</evidence>
<dbReference type="PIRSF" id="PIRSF004925">
    <property type="entry name" value="HcaT"/>
    <property type="match status" value="1"/>
</dbReference>
<name>A0A931AX23_9FIRM</name>
<feature type="transmembrane region" description="Helical" evidence="8">
    <location>
        <begin position="81"/>
        <end position="97"/>
    </location>
</feature>
<dbReference type="InterPro" id="IPR020846">
    <property type="entry name" value="MFS_dom"/>
</dbReference>
<keyword evidence="2" id="KW-0813">Transport</keyword>
<keyword evidence="11" id="KW-1185">Reference proteome</keyword>
<dbReference type="Pfam" id="PF12832">
    <property type="entry name" value="MFS_1_like"/>
    <property type="match status" value="1"/>
</dbReference>
<reference evidence="10" key="1">
    <citation type="submission" date="2020-11" db="EMBL/GenBank/DDBJ databases">
        <title>Halonatronomonas betainensis gen. nov., sp. nov. a novel haloalkaliphilic representative of the family Halanaerobiacae capable of betaine degradation.</title>
        <authorList>
            <person name="Boltyanskaya Y."/>
            <person name="Kevbrin V."/>
            <person name="Detkova E."/>
            <person name="Grouzdev D.S."/>
            <person name="Koziaeva V."/>
            <person name="Zhilina T."/>
        </authorList>
    </citation>
    <scope>NUCLEOTIDE SEQUENCE</scope>
    <source>
        <strain evidence="10">Z-7014</strain>
    </source>
</reference>
<feature type="transmembrane region" description="Helical" evidence="8">
    <location>
        <begin position="296"/>
        <end position="315"/>
    </location>
</feature>
<dbReference type="InterPro" id="IPR024989">
    <property type="entry name" value="MFS_assoc_dom"/>
</dbReference>
<gene>
    <name evidence="10" type="ORF">I0Q91_04785</name>
</gene>
<evidence type="ECO:0000256" key="5">
    <source>
        <dbReference type="ARBA" id="ARBA00022692"/>
    </source>
</evidence>